<reference evidence="3" key="2">
    <citation type="submission" date="2021-09" db="EMBL/GenBank/DDBJ databases">
        <authorList>
            <person name="Jia N."/>
            <person name="Wang J."/>
            <person name="Shi W."/>
            <person name="Du L."/>
            <person name="Sun Y."/>
            <person name="Zhan W."/>
            <person name="Jiang J."/>
            <person name="Wang Q."/>
            <person name="Zhang B."/>
            <person name="Ji P."/>
            <person name="Sakyi L.B."/>
            <person name="Cui X."/>
            <person name="Yuan T."/>
            <person name="Jiang B."/>
            <person name="Yang W."/>
            <person name="Lam T.T.-Y."/>
            <person name="Chang Q."/>
            <person name="Ding S."/>
            <person name="Wang X."/>
            <person name="Zhu J."/>
            <person name="Ruan X."/>
            <person name="Zhao L."/>
            <person name="Wei J."/>
            <person name="Que T."/>
            <person name="Du C."/>
            <person name="Cheng J."/>
            <person name="Dai P."/>
            <person name="Han X."/>
            <person name="Huang E."/>
            <person name="Gao Y."/>
            <person name="Liu J."/>
            <person name="Shao H."/>
            <person name="Ye R."/>
            <person name="Li L."/>
            <person name="Wei W."/>
            <person name="Wang X."/>
            <person name="Wang C."/>
            <person name="Huo Q."/>
            <person name="Li W."/>
            <person name="Guo W."/>
            <person name="Chen H."/>
            <person name="Chen S."/>
            <person name="Zhou L."/>
            <person name="Zhou L."/>
            <person name="Ni X."/>
            <person name="Tian J."/>
            <person name="Zhou Y."/>
            <person name="Sheng Y."/>
            <person name="Liu T."/>
            <person name="Pan Y."/>
            <person name="Xia L."/>
            <person name="Li J."/>
            <person name="Zhao F."/>
            <person name="Cao W."/>
        </authorList>
    </citation>
    <scope>NUCLEOTIDE SEQUENCE</scope>
    <source>
        <strain evidence="3">Rmic-2018</strain>
        <tissue evidence="3">Larvae</tissue>
    </source>
</reference>
<reference evidence="3" key="1">
    <citation type="journal article" date="2020" name="Cell">
        <title>Large-Scale Comparative Analyses of Tick Genomes Elucidate Their Genetic Diversity and Vector Capacities.</title>
        <authorList>
            <consortium name="Tick Genome and Microbiome Consortium (TIGMIC)"/>
            <person name="Jia N."/>
            <person name="Wang J."/>
            <person name="Shi W."/>
            <person name="Du L."/>
            <person name="Sun Y."/>
            <person name="Zhan W."/>
            <person name="Jiang J.F."/>
            <person name="Wang Q."/>
            <person name="Zhang B."/>
            <person name="Ji P."/>
            <person name="Bell-Sakyi L."/>
            <person name="Cui X.M."/>
            <person name="Yuan T.T."/>
            <person name="Jiang B.G."/>
            <person name="Yang W.F."/>
            <person name="Lam T.T."/>
            <person name="Chang Q.C."/>
            <person name="Ding S.J."/>
            <person name="Wang X.J."/>
            <person name="Zhu J.G."/>
            <person name="Ruan X.D."/>
            <person name="Zhao L."/>
            <person name="Wei J.T."/>
            <person name="Ye R.Z."/>
            <person name="Que T.C."/>
            <person name="Du C.H."/>
            <person name="Zhou Y.H."/>
            <person name="Cheng J.X."/>
            <person name="Dai P.F."/>
            <person name="Guo W.B."/>
            <person name="Han X.H."/>
            <person name="Huang E.J."/>
            <person name="Li L.F."/>
            <person name="Wei W."/>
            <person name="Gao Y.C."/>
            <person name="Liu J.Z."/>
            <person name="Shao H.Z."/>
            <person name="Wang X."/>
            <person name="Wang C.C."/>
            <person name="Yang T.C."/>
            <person name="Huo Q.B."/>
            <person name="Li W."/>
            <person name="Chen H.Y."/>
            <person name="Chen S.E."/>
            <person name="Zhou L.G."/>
            <person name="Ni X.B."/>
            <person name="Tian J.H."/>
            <person name="Sheng Y."/>
            <person name="Liu T."/>
            <person name="Pan Y.S."/>
            <person name="Xia L.Y."/>
            <person name="Li J."/>
            <person name="Zhao F."/>
            <person name="Cao W.C."/>
        </authorList>
    </citation>
    <scope>NUCLEOTIDE SEQUENCE</scope>
    <source>
        <strain evidence="3">Rmic-2018</strain>
    </source>
</reference>
<keyword evidence="4" id="KW-1185">Reference proteome</keyword>
<gene>
    <name evidence="3" type="ORF">HPB51_019290</name>
</gene>
<organism evidence="3 4">
    <name type="scientific">Rhipicephalus microplus</name>
    <name type="common">Cattle tick</name>
    <name type="synonym">Boophilus microplus</name>
    <dbReference type="NCBI Taxonomy" id="6941"/>
    <lineage>
        <taxon>Eukaryota</taxon>
        <taxon>Metazoa</taxon>
        <taxon>Ecdysozoa</taxon>
        <taxon>Arthropoda</taxon>
        <taxon>Chelicerata</taxon>
        <taxon>Arachnida</taxon>
        <taxon>Acari</taxon>
        <taxon>Parasitiformes</taxon>
        <taxon>Ixodida</taxon>
        <taxon>Ixodoidea</taxon>
        <taxon>Ixodidae</taxon>
        <taxon>Rhipicephalinae</taxon>
        <taxon>Rhipicephalus</taxon>
        <taxon>Boophilus</taxon>
    </lineage>
</organism>
<dbReference type="AlphaFoldDB" id="A0A9J6EUG3"/>
<name>A0A9J6EUG3_RHIMP</name>
<dbReference type="EMBL" id="JABSTU010000002">
    <property type="protein sequence ID" value="KAH8037938.1"/>
    <property type="molecule type" value="Genomic_DNA"/>
</dbReference>
<feature type="region of interest" description="Disordered" evidence="1">
    <location>
        <begin position="92"/>
        <end position="153"/>
    </location>
</feature>
<evidence type="ECO:0000313" key="4">
    <source>
        <dbReference type="Proteomes" id="UP000821866"/>
    </source>
</evidence>
<sequence length="542" mass="59532">MCNARSPLGVATLLKLLELWLTDSSYCGASICRDIGKNRGGVDLTLPETGFTASMQYEQPLALVPVFEPAADVPPEVLGQVAPVELVEVASGGRAPATEPGRRHGGPFYGQDIERGPTVQHRHQRPPLPPPSSTRPTSPPLTSSAPYVPPATPKEIVDKMPMVCIMGERASTADAFPDDGLCDYIFFDSLYKDGRNMLSRQATFSKSLSNFINNHPVYQSTHLGVGFSFNYLPSAEEDLKIKEPSPLQPLWDKGIFSVGIFDPPSNSPYNQTRAAIVTLKNIDDLLQMPKQLGHHAVTALAAPDPELDWSLQYAIDFSNIGFSPYIFIVIGHYPYGDNTVRNCAVMPPTRHPLDIPGEDIAQEYNYDLGTAIFAVNEMYSKRSGVRGLVSVTLKGRWNVLHSSDRVDFFERCVSDPSAGSFGSYTEVCPNGRSDGKSIYQLTYSIDHASVLCHAPGSTRALAYDNEDALAVKLCSSKGDGFPDLKLGVAAYDIDYDDHDNECASLNRFGRHSRLKQIKKVLDYMRLYLGESFNVKECADYEG</sequence>
<dbReference type="VEuPathDB" id="VectorBase:LOC119180303"/>
<dbReference type="VEuPathDB" id="VectorBase:LOC119179348"/>
<evidence type="ECO:0000256" key="2">
    <source>
        <dbReference type="SAM" id="SignalP"/>
    </source>
</evidence>
<evidence type="ECO:0000313" key="3">
    <source>
        <dbReference type="EMBL" id="KAH8037938.1"/>
    </source>
</evidence>
<feature type="compositionally biased region" description="Pro residues" evidence="1">
    <location>
        <begin position="126"/>
        <end position="139"/>
    </location>
</feature>
<dbReference type="Proteomes" id="UP000821866">
    <property type="component" value="Chromosome 10"/>
</dbReference>
<feature type="signal peptide" evidence="2">
    <location>
        <begin position="1"/>
        <end position="24"/>
    </location>
</feature>
<proteinExistence type="predicted"/>
<evidence type="ECO:0000256" key="1">
    <source>
        <dbReference type="SAM" id="MobiDB-lite"/>
    </source>
</evidence>
<accession>A0A9J6EUG3</accession>
<comment type="caution">
    <text evidence="3">The sequence shown here is derived from an EMBL/GenBank/DDBJ whole genome shotgun (WGS) entry which is preliminary data.</text>
</comment>
<protein>
    <submittedName>
        <fullName evidence="3">Uncharacterized protein</fullName>
    </submittedName>
</protein>
<keyword evidence="2" id="KW-0732">Signal</keyword>
<feature type="chain" id="PRO_5039914743" evidence="2">
    <location>
        <begin position="25"/>
        <end position="542"/>
    </location>
</feature>